<dbReference type="Proteomes" id="UP001383192">
    <property type="component" value="Unassembled WGS sequence"/>
</dbReference>
<name>A0AAW0BCV3_9AGAR</name>
<dbReference type="GO" id="GO:0008270">
    <property type="term" value="F:zinc ion binding"/>
    <property type="evidence" value="ECO:0007669"/>
    <property type="project" value="UniProtKB-KW"/>
</dbReference>
<reference evidence="6 7" key="1">
    <citation type="submission" date="2024-01" db="EMBL/GenBank/DDBJ databases">
        <title>A draft genome for a cacao thread blight-causing isolate of Paramarasmius palmivorus.</title>
        <authorList>
            <person name="Baruah I.K."/>
            <person name="Bukari Y."/>
            <person name="Amoako-Attah I."/>
            <person name="Meinhardt L.W."/>
            <person name="Bailey B.A."/>
            <person name="Cohen S.P."/>
        </authorList>
    </citation>
    <scope>NUCLEOTIDE SEQUENCE [LARGE SCALE GENOMIC DNA]</scope>
    <source>
        <strain evidence="6 7">GH-12</strain>
    </source>
</reference>
<feature type="region of interest" description="Disordered" evidence="5">
    <location>
        <begin position="402"/>
        <end position="436"/>
    </location>
</feature>
<feature type="compositionally biased region" description="Polar residues" evidence="5">
    <location>
        <begin position="409"/>
        <end position="436"/>
    </location>
</feature>
<dbReference type="GO" id="GO:0005634">
    <property type="term" value="C:nucleus"/>
    <property type="evidence" value="ECO:0007669"/>
    <property type="project" value="TreeGrafter"/>
</dbReference>
<dbReference type="Gene3D" id="3.30.160.60">
    <property type="entry name" value="Classic Zinc Finger"/>
    <property type="match status" value="1"/>
</dbReference>
<evidence type="ECO:0000256" key="5">
    <source>
        <dbReference type="SAM" id="MobiDB-lite"/>
    </source>
</evidence>
<evidence type="ECO:0000313" key="6">
    <source>
        <dbReference type="EMBL" id="KAK7024378.1"/>
    </source>
</evidence>
<feature type="region of interest" description="Disordered" evidence="5">
    <location>
        <begin position="254"/>
        <end position="311"/>
    </location>
</feature>
<evidence type="ECO:0008006" key="8">
    <source>
        <dbReference type="Google" id="ProtNLM"/>
    </source>
</evidence>
<dbReference type="AlphaFoldDB" id="A0AAW0BCV3"/>
<keyword evidence="7" id="KW-1185">Reference proteome</keyword>
<keyword evidence="2" id="KW-0677">Repeat</keyword>
<evidence type="ECO:0000256" key="4">
    <source>
        <dbReference type="ARBA" id="ARBA00022833"/>
    </source>
</evidence>
<feature type="compositionally biased region" description="Basic residues" evidence="5">
    <location>
        <begin position="496"/>
        <end position="505"/>
    </location>
</feature>
<dbReference type="SUPFAM" id="SSF57667">
    <property type="entry name" value="beta-beta-alpha zinc fingers"/>
    <property type="match status" value="1"/>
</dbReference>
<feature type="compositionally biased region" description="Low complexity" evidence="5">
    <location>
        <begin position="254"/>
        <end position="269"/>
    </location>
</feature>
<dbReference type="PANTHER" id="PTHR24408">
    <property type="entry name" value="ZINC FINGER PROTEIN"/>
    <property type="match status" value="1"/>
</dbReference>
<dbReference type="EMBL" id="JAYKXP010000125">
    <property type="protein sequence ID" value="KAK7024378.1"/>
    <property type="molecule type" value="Genomic_DNA"/>
</dbReference>
<keyword evidence="1" id="KW-0479">Metal-binding</keyword>
<evidence type="ECO:0000256" key="2">
    <source>
        <dbReference type="ARBA" id="ARBA00022737"/>
    </source>
</evidence>
<comment type="caution">
    <text evidence="6">The sequence shown here is derived from an EMBL/GenBank/DDBJ whole genome shotgun (WGS) entry which is preliminary data.</text>
</comment>
<gene>
    <name evidence="6" type="ORF">VNI00_016319</name>
</gene>
<protein>
    <recommendedName>
        <fullName evidence="8">C2H2-type domain-containing protein</fullName>
    </recommendedName>
</protein>
<keyword evidence="4" id="KW-0862">Zinc</keyword>
<sequence length="940" mass="101585">MVVSTSSSTSAYLQTMLSTNLAALLTISLLLNGMGKYAETPITSNPGNLSAADVRSAEKSALRLWPLSRVGASIEISFDKESGAALMLPTGAKRENMLDLKAFREYAQANAASWYYFVNNTLGRDAENGSIYLVTGVDKSDAWENAIFDSSQSSQSCSLLFESVGIASGRMKLSQSSIYQSSVTSRASAANAQYNQALFIRGFRISLRSGLSVRILGEVKVASTDKSPMKDIFSPAPRFGQSGYSFSMSWGRSSTSSRSGSPSTDAASSNDGPESSDDSTTASDSDWDCHSPGGSSCSDTTSINEDDYFPPSQPYHPLISINNDILQNNPEIDVVVTHDDDWISLLTDRDTAMPDDQTLTRRFRERYRVLESNGIYPSVCCTSALSEYLNHSGFAVLEQVHNDGKSPRQKTSVPTTSVPISAPTSLVRTGGASTPSPCGSLHHVLAPSCCMPVVQAFGEMSLQSPNLSAGSLTALDDQPPGSSSSSQSQQPDLRSKAPHQLHVRQRTQTLTMHRRRTSFVVTDPDGDAKVIQDSLYSSMPDRLEYELGHMPTFLTDIDNYSLTSHQSPSVPSPSPTTLTPGISSLGLTTEDLHFTSTLFENIIKPPRIQDLPACSSSYSSSFTGGITFASTQSSWLPTPVTPSVPGTVPPNFLRLDKPDDLAQDPTLFRNTVYEDTVDPSALRIGRGRGLAPITRRSRCLSVNRQRRDGISAGYSYSVFSSPGALGLHGGTSGYDAQATSPVKGSEGNSFLESLLFAGSSFEGSADGGMTQIELEDGGVLGPGFEFAAGSVRRRTIASDDVLKASRKRRKDPGEGEFKCHIYSQDYTAQHNLTNHINAHRGIEPFECPHCHKYYTTKHVLDHHMKTAVGCSKANRISQPSSSANSSMSTWHDTCDTYSSASNASADWKGGRHTLLPFSERQRRCFAVTQMTSPPKRNDIT</sequence>
<dbReference type="GO" id="GO:0000981">
    <property type="term" value="F:DNA-binding transcription factor activity, RNA polymerase II-specific"/>
    <property type="evidence" value="ECO:0007669"/>
    <property type="project" value="TreeGrafter"/>
</dbReference>
<organism evidence="6 7">
    <name type="scientific">Paramarasmius palmivorus</name>
    <dbReference type="NCBI Taxonomy" id="297713"/>
    <lineage>
        <taxon>Eukaryota</taxon>
        <taxon>Fungi</taxon>
        <taxon>Dikarya</taxon>
        <taxon>Basidiomycota</taxon>
        <taxon>Agaricomycotina</taxon>
        <taxon>Agaricomycetes</taxon>
        <taxon>Agaricomycetidae</taxon>
        <taxon>Agaricales</taxon>
        <taxon>Marasmiineae</taxon>
        <taxon>Marasmiaceae</taxon>
        <taxon>Paramarasmius</taxon>
    </lineage>
</organism>
<feature type="compositionally biased region" description="Polar residues" evidence="5">
    <location>
        <begin position="293"/>
        <end position="303"/>
    </location>
</feature>
<evidence type="ECO:0000256" key="3">
    <source>
        <dbReference type="ARBA" id="ARBA00022771"/>
    </source>
</evidence>
<dbReference type="InterPro" id="IPR036236">
    <property type="entry name" value="Znf_C2H2_sf"/>
</dbReference>
<keyword evidence="3" id="KW-0863">Zinc-finger</keyword>
<dbReference type="GO" id="GO:0043565">
    <property type="term" value="F:sequence-specific DNA binding"/>
    <property type="evidence" value="ECO:0007669"/>
    <property type="project" value="TreeGrafter"/>
</dbReference>
<proteinExistence type="predicted"/>
<accession>A0AAW0BCV3</accession>
<evidence type="ECO:0000256" key="1">
    <source>
        <dbReference type="ARBA" id="ARBA00022723"/>
    </source>
</evidence>
<feature type="region of interest" description="Disordered" evidence="5">
    <location>
        <begin position="468"/>
        <end position="509"/>
    </location>
</feature>
<evidence type="ECO:0000313" key="7">
    <source>
        <dbReference type="Proteomes" id="UP001383192"/>
    </source>
</evidence>
<feature type="compositionally biased region" description="Low complexity" evidence="5">
    <location>
        <begin position="476"/>
        <end position="492"/>
    </location>
</feature>
<dbReference type="PANTHER" id="PTHR24408:SF58">
    <property type="entry name" value="TRANSCRIPTION FACTOR (TFIIIA), PUTATIVE (AFU_ORTHOLOGUE AFUA_1G05150)-RELATED"/>
    <property type="match status" value="1"/>
</dbReference>